<accession>A0ABY5I245</accession>
<dbReference type="EMBL" id="CP101620">
    <property type="protein sequence ID" value="UTY39399.1"/>
    <property type="molecule type" value="Genomic_DNA"/>
</dbReference>
<protein>
    <submittedName>
        <fullName evidence="1">Uncharacterized protein</fullName>
    </submittedName>
</protein>
<name>A0ABY5I245_9FIRM</name>
<dbReference type="Proteomes" id="UP001060112">
    <property type="component" value="Chromosome"/>
</dbReference>
<reference evidence="1" key="1">
    <citation type="submission" date="2022-07" db="EMBL/GenBank/DDBJ databases">
        <title>Faecal culturing of patients with breast cancer.</title>
        <authorList>
            <person name="Teng N.M.Y."/>
            <person name="Kiu R."/>
            <person name="Evans R."/>
            <person name="Baker D.J."/>
            <person name="Zenner C."/>
            <person name="Robinson S.D."/>
            <person name="Hall L.J."/>
        </authorList>
    </citation>
    <scope>NUCLEOTIDE SEQUENCE</scope>
    <source>
        <strain evidence="1">LH1062</strain>
    </source>
</reference>
<dbReference type="RefSeq" id="WP_290140469.1">
    <property type="nucleotide sequence ID" value="NZ_CP101620.1"/>
</dbReference>
<gene>
    <name evidence="1" type="ORF">NMU03_00775</name>
</gene>
<proteinExistence type="predicted"/>
<keyword evidence="2" id="KW-1185">Reference proteome</keyword>
<sequence length="58" mass="6662">MATKSFTDTYVIERSDVNRFHNIMNKTKKVKTKKVIGHQDVKGKKAILNMLGINKNDI</sequence>
<evidence type="ECO:0000313" key="2">
    <source>
        <dbReference type="Proteomes" id="UP001060112"/>
    </source>
</evidence>
<evidence type="ECO:0000313" key="1">
    <source>
        <dbReference type="EMBL" id="UTY39399.1"/>
    </source>
</evidence>
<organism evidence="1 2">
    <name type="scientific">Allocoprobacillus halotolerans</name>
    <dbReference type="NCBI Taxonomy" id="2944914"/>
    <lineage>
        <taxon>Bacteria</taxon>
        <taxon>Bacillati</taxon>
        <taxon>Bacillota</taxon>
        <taxon>Erysipelotrichia</taxon>
        <taxon>Erysipelotrichales</taxon>
        <taxon>Erysipelotrichaceae</taxon>
        <taxon>Allocoprobacillus</taxon>
    </lineage>
</organism>